<sequence length="494" mass="56542">MLVVLDRYSFSFPRLLSIKYTPTDANPRDDGSMLRLVQSMPTLQNLTMEFSPFREANHAKLIETLESHPGLRKLDLICYVTTSSITTIQRIIQASRKLESVRLEFRSCGQVQAMEGSEWRNQCNLASEALYSMKDTRIRELSLQLLSADQQAAILPPLLERCPLLERLDWDCWNDSETLERITSLIRGRSYLPLTHLCLRNESNQLLDERPALDLILSLGHGNNRSTNGNGKIYRDGVGFNNEWKAIGTTIRGLETFAIYSTITFQKQGILALIQNHSETLTALDLSYTRYLGIQVFVSLLSNLSRLQFLSIALSTRLNGEESTAVEGALSTPWTALSIKCLILAIDMGTIWTGSMGDDCIGYVFSQIGRLVELEEWHLIGPKDLLTMRRTYLVHLSELKNLKSLNFSCSEDIDIDLTDAEWMLQNWTRWTHLVMYERTYRKWTSQYRQGGLMEVLKKLVDSRPWMRICGYIPGKPRDWPLRTTLNNCSCYGLN</sequence>
<comment type="caution">
    <text evidence="1">The sequence shown here is derived from an EMBL/GenBank/DDBJ whole genome shotgun (WGS) entry which is preliminary data.</text>
</comment>
<dbReference type="EMBL" id="JAAAID010000681">
    <property type="protein sequence ID" value="KAG0014879.1"/>
    <property type="molecule type" value="Genomic_DNA"/>
</dbReference>
<name>A0A9P6T0J0_9FUNG</name>
<evidence type="ECO:0000313" key="2">
    <source>
        <dbReference type="Proteomes" id="UP000703661"/>
    </source>
</evidence>
<proteinExistence type="predicted"/>
<dbReference type="InterPro" id="IPR032675">
    <property type="entry name" value="LRR_dom_sf"/>
</dbReference>
<gene>
    <name evidence="1" type="ORF">BGZ80_010174</name>
</gene>
<dbReference type="SUPFAM" id="SSF52047">
    <property type="entry name" value="RNI-like"/>
    <property type="match status" value="1"/>
</dbReference>
<accession>A0A9P6T0J0</accession>
<keyword evidence="2" id="KW-1185">Reference proteome</keyword>
<dbReference type="Gene3D" id="3.80.10.10">
    <property type="entry name" value="Ribonuclease Inhibitor"/>
    <property type="match status" value="1"/>
</dbReference>
<protein>
    <submittedName>
        <fullName evidence="1">Uncharacterized protein</fullName>
    </submittedName>
</protein>
<evidence type="ECO:0000313" key="1">
    <source>
        <dbReference type="EMBL" id="KAG0014879.1"/>
    </source>
</evidence>
<reference evidence="1" key="1">
    <citation type="journal article" date="2020" name="Fungal Divers.">
        <title>Resolving the Mortierellaceae phylogeny through synthesis of multi-gene phylogenetics and phylogenomics.</title>
        <authorList>
            <person name="Vandepol N."/>
            <person name="Liber J."/>
            <person name="Desiro A."/>
            <person name="Na H."/>
            <person name="Kennedy M."/>
            <person name="Barry K."/>
            <person name="Grigoriev I.V."/>
            <person name="Miller A.N."/>
            <person name="O'Donnell K."/>
            <person name="Stajich J.E."/>
            <person name="Bonito G."/>
        </authorList>
    </citation>
    <scope>NUCLEOTIDE SEQUENCE</scope>
    <source>
        <strain evidence="1">NRRL 2769</strain>
    </source>
</reference>
<dbReference type="AlphaFoldDB" id="A0A9P6T0J0"/>
<dbReference type="Proteomes" id="UP000703661">
    <property type="component" value="Unassembled WGS sequence"/>
</dbReference>
<organism evidence="1 2">
    <name type="scientific">Entomortierella chlamydospora</name>
    <dbReference type="NCBI Taxonomy" id="101097"/>
    <lineage>
        <taxon>Eukaryota</taxon>
        <taxon>Fungi</taxon>
        <taxon>Fungi incertae sedis</taxon>
        <taxon>Mucoromycota</taxon>
        <taxon>Mortierellomycotina</taxon>
        <taxon>Mortierellomycetes</taxon>
        <taxon>Mortierellales</taxon>
        <taxon>Mortierellaceae</taxon>
        <taxon>Entomortierella</taxon>
    </lineage>
</organism>